<accession>A0A821M3W6</accession>
<dbReference type="EMBL" id="CAJOBG010116814">
    <property type="protein sequence ID" value="CAF4762452.1"/>
    <property type="molecule type" value="Genomic_DNA"/>
</dbReference>
<dbReference type="AlphaFoldDB" id="A0A821M3W6"/>
<feature type="non-terminal residue" evidence="1">
    <location>
        <position position="68"/>
    </location>
</feature>
<name>A0A821M3W6_9BILA</name>
<organism evidence="1 2">
    <name type="scientific">Rotaria magnacalcarata</name>
    <dbReference type="NCBI Taxonomy" id="392030"/>
    <lineage>
        <taxon>Eukaryota</taxon>
        <taxon>Metazoa</taxon>
        <taxon>Spiralia</taxon>
        <taxon>Gnathifera</taxon>
        <taxon>Rotifera</taxon>
        <taxon>Eurotatoria</taxon>
        <taxon>Bdelloidea</taxon>
        <taxon>Philodinida</taxon>
        <taxon>Philodinidae</taxon>
        <taxon>Rotaria</taxon>
    </lineage>
</organism>
<sequence>MLDCQNCQLINAVDNPNKYKSDGDHNHFLTVDKVRIYYLPQHDNYVNEELASKLSSFYVLQSTSAAIQ</sequence>
<evidence type="ECO:0000313" key="2">
    <source>
        <dbReference type="Proteomes" id="UP000663866"/>
    </source>
</evidence>
<protein>
    <submittedName>
        <fullName evidence="1">Uncharacterized protein</fullName>
    </submittedName>
</protein>
<comment type="caution">
    <text evidence="1">The sequence shown here is derived from an EMBL/GenBank/DDBJ whole genome shotgun (WGS) entry which is preliminary data.</text>
</comment>
<keyword evidence="2" id="KW-1185">Reference proteome</keyword>
<dbReference type="Proteomes" id="UP000663866">
    <property type="component" value="Unassembled WGS sequence"/>
</dbReference>
<evidence type="ECO:0000313" key="1">
    <source>
        <dbReference type="EMBL" id="CAF4762452.1"/>
    </source>
</evidence>
<gene>
    <name evidence="1" type="ORF">OVN521_LOCUS50537</name>
</gene>
<proteinExistence type="predicted"/>
<reference evidence="1" key="1">
    <citation type="submission" date="2021-02" db="EMBL/GenBank/DDBJ databases">
        <authorList>
            <person name="Nowell W R."/>
        </authorList>
    </citation>
    <scope>NUCLEOTIDE SEQUENCE</scope>
</reference>